<dbReference type="Proteomes" id="UP000501465">
    <property type="component" value="Segment"/>
</dbReference>
<evidence type="ECO:0000313" key="13">
    <source>
        <dbReference type="EMBL" id="QIM08238.1"/>
    </source>
</evidence>
<dbReference type="Proteomes" id="UP000502885">
    <property type="component" value="Segment"/>
</dbReference>
<dbReference type="EMBL" id="KM102979">
    <property type="protein sequence ID" value="AJZ77072.1"/>
    <property type="molecule type" value="Genomic_DNA"/>
</dbReference>
<evidence type="ECO:0000313" key="24">
    <source>
        <dbReference type="Proteomes" id="UP000241813"/>
    </source>
</evidence>
<organism evidence="2 21">
    <name type="scientific">African swine fever virus</name>
    <name type="common">ASFV</name>
    <dbReference type="NCBI Taxonomy" id="10497"/>
    <lineage>
        <taxon>Viruses</taxon>
        <taxon>Varidnaviria</taxon>
        <taxon>Bamfordvirae</taxon>
        <taxon>Nucleocytoviricota</taxon>
        <taxon>Pokkesviricetes</taxon>
        <taxon>Asfuvirales</taxon>
        <taxon>Asfarviridae</taxon>
        <taxon>Asfivirus</taxon>
        <taxon>Asfivirus haemorrhagiae</taxon>
    </lineage>
</organism>
<dbReference type="Proteomes" id="UP000501990">
    <property type="component" value="Segment"/>
</dbReference>
<dbReference type="GeneID" id="41901496"/>
<evidence type="ECO:0000313" key="5">
    <source>
        <dbReference type="EMBL" id="AOO54495.1"/>
    </source>
</evidence>
<reference evidence="21 23" key="2">
    <citation type="journal article" date="2015" name="J. Gen. Virol.">
        <title>Related strains of African swine fever virus with different virulence: genome comparison and analysis.</title>
        <authorList>
            <person name="Portugal R."/>
            <person name="Coelho J."/>
            <person name="Hoper D."/>
            <person name="Little N.S."/>
            <person name="Smithson C."/>
            <person name="Upton C."/>
            <person name="Martins C."/>
            <person name="Leitao A."/>
            <person name="Keil G.M."/>
        </authorList>
    </citation>
    <scope>NUCLEOTIDE SEQUENCE [LARGE SCALE GENOMIC DNA]</scope>
    <source>
        <strain evidence="1">L60</strain>
        <strain evidence="2">NHV</strain>
    </source>
</reference>
<dbReference type="EMBL" id="KP055815">
    <property type="protein sequence ID" value="AKO62807.1"/>
    <property type="molecule type" value="Genomic_DNA"/>
</dbReference>
<dbReference type="Proteomes" id="UP000501683">
    <property type="component" value="Segment"/>
</dbReference>
<dbReference type="KEGG" id="vg:41901496"/>
<evidence type="ECO:0000313" key="21">
    <source>
        <dbReference type="Proteomes" id="UP000110401"/>
    </source>
</evidence>
<dbReference type="Proteomes" id="UP000500690">
    <property type="component" value="Segment"/>
</dbReference>
<name>A0A0A1DYJ6_ASF</name>
<reference evidence="3" key="5">
    <citation type="journal article" date="2016" name="Virol Rep">
        <title>Genomic analysis of Sardinian 26544/OG10 isolate of African swine fever virus.</title>
        <authorList>
            <person name="Bacciu D."/>
            <person name="Deligios M."/>
            <person name="Sanna G."/>
            <person name="Paola Madrau M."/>
            <person name="Luisa Sanna M."/>
            <person name="Dei Giudici S."/>
            <person name="Oggiano A."/>
        </authorList>
    </citation>
    <scope>NUCLEOTIDE SEQUENCE</scope>
    <source>
        <strain evidence="3">26544/OG10</strain>
    </source>
</reference>
<dbReference type="EMBL" id="MN270977">
    <property type="protein sequence ID" value="QIM08704.1"/>
    <property type="molecule type" value="Genomic_DNA"/>
</dbReference>
<reference evidence="5" key="4">
    <citation type="journal article" date="2016" name="Genome Announc.">
        <title>Complete genome sequence of an African swine fever virus isolate from Sardinia, Italy.</title>
        <authorList>
            <person name="Granberg F."/>
            <person name="Torresi C."/>
            <person name="Oggiano A."/>
            <person name="Malmberg M."/>
            <person name="Iscaro C."/>
            <person name="De Mia G.M."/>
            <person name="Sandor B."/>
        </authorList>
    </citation>
    <scope>NUCLEOTIDE SEQUENCE [LARGE SCALE GENOMIC DNA]</scope>
    <source>
        <strain evidence="5">47/Ss/2008</strain>
    </source>
</reference>
<evidence type="ECO:0000313" key="22">
    <source>
        <dbReference type="Proteomes" id="UP000117635"/>
    </source>
</evidence>
<evidence type="ECO:0000313" key="2">
    <source>
        <dbReference type="EMBL" id="AIY22475.1"/>
    </source>
</evidence>
<dbReference type="Proteomes" id="UP000266411">
    <property type="component" value="Segment"/>
</dbReference>
<dbReference type="EMBL" id="MN270979">
    <property type="protein sequence ID" value="QIM09170.1"/>
    <property type="molecule type" value="Genomic_DNA"/>
</dbReference>
<dbReference type="Proteomes" id="UP000117635">
    <property type="component" value="Segment"/>
</dbReference>
<dbReference type="RefSeq" id="NP_042819.1">
    <property type="nucleotide sequence ID" value="NC_001659.2"/>
</dbReference>
<organismHost>
    <name type="scientific">Phacochoerus aethiopicus</name>
    <name type="common">Warthog</name>
    <dbReference type="NCBI Taxonomy" id="85517"/>
</organismHost>
<evidence type="ECO:0000313" key="18">
    <source>
        <dbReference type="EMBL" id="QIM09403.1"/>
    </source>
</evidence>
<evidence type="ECO:0000313" key="12">
    <source>
        <dbReference type="EMBL" id="QIM08003.1"/>
    </source>
</evidence>
<proteinExistence type="predicted"/>
<evidence type="ECO:0000313" key="10">
    <source>
        <dbReference type="EMBL" id="QIM07537.1"/>
    </source>
</evidence>
<evidence type="ECO:0000313" key="6">
    <source>
        <dbReference type="EMBL" id="CAD5338265.1"/>
    </source>
</evidence>
<dbReference type="Proteomes" id="UP000502695">
    <property type="component" value="Segment"/>
</dbReference>
<dbReference type="RefSeq" id="YP_009702531.1">
    <property type="nucleotide sequence ID" value="NC_044942.1"/>
</dbReference>
<reference evidence="22" key="1">
    <citation type="submission" date="2014-07" db="EMBL/GenBank/DDBJ databases">
        <title>Complete genome sequence of African Swine Fever Virus strain 26544/OG10 isolated in Sardinia.</title>
        <authorList>
            <person name="Dei Giudici S."/>
            <person name="Bacciu D."/>
            <person name="Sanna G."/>
            <person name="Deligios M."/>
            <person name="Oggiano A."/>
        </authorList>
    </citation>
    <scope>NUCLEOTIDE SEQUENCE [LARGE SCALE GENOMIC DNA]</scope>
</reference>
<organismHost>
    <name type="scientific">Sus scrofa</name>
    <name type="common">Pig</name>
    <dbReference type="NCBI Taxonomy" id="9823"/>
</organismHost>
<dbReference type="RefSeq" id="YP_009702692.1">
    <property type="nucleotide sequence ID" value="NC_044943.1"/>
</dbReference>
<dbReference type="EMBL" id="MN270972">
    <property type="protein sequence ID" value="QIM07537.1"/>
    <property type="molecule type" value="Genomic_DNA"/>
</dbReference>
<organismHost>
    <name type="scientific">Ornithodoros</name>
    <name type="common">relapsing fever ticks</name>
    <dbReference type="NCBI Taxonomy" id="6937"/>
</organismHost>
<dbReference type="GeneID" id="22220343"/>
<dbReference type="KEGG" id="vg:41902216"/>
<evidence type="ECO:0000313" key="3">
    <source>
        <dbReference type="EMBL" id="AJZ77072.1"/>
    </source>
</evidence>
<dbReference type="Proteomes" id="UP000503294">
    <property type="component" value="Segment"/>
</dbReference>
<dbReference type="KEGG" id="vg:41901334"/>
<reference evidence="25 26" key="6">
    <citation type="journal article" date="2020" name="Transbound. Emerg. Dis.">
        <title>The evolution of African swine fever virus in Sardinia (1978 to 2014) as revealed by whole genome sequencing and comparative analysis.</title>
        <authorList>
            <person name="Torresi C."/>
            <person name="Fiori M."/>
            <person name="Bertolotti L."/>
            <person name="Floris M."/>
            <person name="Colitti B."/>
            <person name="Giammarioli M."/>
            <person name="Dei Giudici S."/>
            <person name="Oggiano A."/>
            <person name="Malmberg M."/>
            <person name="De Mia G.M."/>
            <person name="Belak S."/>
            <person name="Granberg F."/>
        </authorList>
    </citation>
    <scope>NUCLEOTIDE SEQUENCE [LARGE SCALE GENOMIC DNA]</scope>
    <source>
        <strain evidence="9">139/Nu/1981</strain>
        <strain evidence="10">140/Or/1985</strain>
        <strain evidence="12">141/Nu/1990</strain>
        <strain evidence="13">142/Nu/1995</strain>
        <strain evidence="18">22653/Ca/2014</strain>
        <strain evidence="15">26/Ss/2004</strain>
        <strain evidence="7">56/Ca/1978</strain>
        <strain evidence="8">57/Ca/1979</strain>
        <strain evidence="14">60/Nu/1997</strain>
        <strain evidence="16">72407/Ss/2005</strain>
        <strain evidence="11">85/Ca/1985</strain>
        <strain evidence="17">97/Ot/2012</strain>
    </source>
</reference>
<dbReference type="Proteomes" id="UP000142390">
    <property type="component" value="Segment"/>
</dbReference>
<evidence type="ECO:0000313" key="11">
    <source>
        <dbReference type="EMBL" id="QIM07770.1"/>
    </source>
</evidence>
<dbReference type="Proteomes" id="UP000501235">
    <property type="component" value="Segment"/>
</dbReference>
<dbReference type="EMBL" id="KM262845">
    <property type="protein sequence ID" value="AIY22475.1"/>
    <property type="molecule type" value="Genomic_DNA"/>
</dbReference>
<evidence type="ECO:0000313" key="26">
    <source>
        <dbReference type="Proteomes" id="UP000500898"/>
    </source>
</evidence>
<dbReference type="EMBL" id="KM262844">
    <property type="protein sequence ID" value="AIY22317.1"/>
    <property type="molecule type" value="Genomic_DNA"/>
</dbReference>
<evidence type="ECO:0000313" key="1">
    <source>
        <dbReference type="EMBL" id="AIY22317.1"/>
    </source>
</evidence>
<reference evidence="19" key="7">
    <citation type="journal article" date="2020" name="Vaccines (Basel)">
        <title>African Swine Fever Circulation among Free-Ranging Pigs in Sardinia: Data from the Eradication Program.</title>
        <authorList>
            <person name="Franzoni G."/>
            <person name="Dei Giudici S."/>
            <person name="Loi F."/>
            <person name="Sanna D."/>
            <person name="Floris M."/>
            <person name="Fiori M."/>
            <person name="Sanna M.L."/>
            <person name="Madrau P."/>
            <person name="Scarpa F."/>
            <person name="Zinellu S."/>
            <person name="Giammarioli M."/>
            <person name="Cappai S."/>
            <person name="De Mia G.M."/>
            <person name="Laddomada A."/>
            <person name="Rolesu S."/>
            <person name="Oggiano A."/>
        </authorList>
    </citation>
    <scope>NUCLEOTIDE SEQUENCE [LARGE SCALE GENOMIC DNA]</scope>
    <source>
        <strain evidence="19">103917/18</strain>
        <strain evidence="20">55234/18</strain>
    </source>
</reference>
<evidence type="ECO:0000313" key="25">
    <source>
        <dbReference type="Proteomes" id="UP000500690"/>
    </source>
</evidence>
<evidence type="ECO:0000313" key="15">
    <source>
        <dbReference type="EMBL" id="QIM08704.1"/>
    </source>
</evidence>
<dbReference type="GeneID" id="41901334"/>
<dbReference type="RefSeq" id="YP_009703408.1">
    <property type="nucleotide sequence ID" value="NC_044955.1"/>
</dbReference>
<dbReference type="GeneID" id="41902216"/>
<evidence type="ECO:0000313" key="23">
    <source>
        <dbReference type="Proteomes" id="UP000142390"/>
    </source>
</evidence>
<dbReference type="Proteomes" id="UP000502933">
    <property type="component" value="Segment"/>
</dbReference>
<dbReference type="EMBL" id="MT932579">
    <property type="protein sequence ID" value="QPL12084.1"/>
    <property type="molecule type" value="Genomic_DNA"/>
</dbReference>
<evidence type="ECO:0000313" key="19">
    <source>
        <dbReference type="EMBL" id="QPL11867.1"/>
    </source>
</evidence>
<dbReference type="Proteomes" id="UP000110401">
    <property type="component" value="Segment"/>
</dbReference>
<evidence type="ECO:0000313" key="7">
    <source>
        <dbReference type="EMBL" id="QIM06832.1"/>
    </source>
</evidence>
<protein>
    <submittedName>
        <fullName evidence="2 3">E423R</fullName>
    </submittedName>
</protein>
<dbReference type="KEGG" id="vg:22220343"/>
<dbReference type="EMBL" id="KX354450">
    <property type="protein sequence ID" value="AOO54495.1"/>
    <property type="molecule type" value="Genomic_DNA"/>
</dbReference>
<evidence type="ECO:0000313" key="16">
    <source>
        <dbReference type="EMBL" id="QIM08937.1"/>
    </source>
</evidence>
<evidence type="ECO:0000313" key="8">
    <source>
        <dbReference type="EMBL" id="QIM07067.1"/>
    </source>
</evidence>
<reference evidence="4 24" key="3">
    <citation type="journal article" date="2015" name="PLoS ONE">
        <title>Genome Sequence of African Swine Fever Virus BA71, the Virulent Parental Strain of the Nonpathogenic and Tissue-Culture Adapted BA71V.</title>
        <authorList>
            <person name="Rodriguez J.M."/>
            <person name="Moreno L.T."/>
            <person name="Alejo A."/>
            <person name="Lacasta A."/>
            <person name="Rodriguez F."/>
            <person name="Salas M.L."/>
        </authorList>
    </citation>
    <scope>NUCLEOTIDE SEQUENCE [LARGE SCALE GENOMIC DNA]</scope>
    <source>
        <strain evidence="4 24">BA71</strain>
    </source>
</reference>
<dbReference type="SMR" id="A0A0A1DYJ6"/>
<dbReference type="GeneID" id="41901175"/>
<dbReference type="Proteomes" id="UP000594565">
    <property type="component" value="Segment"/>
</dbReference>
<dbReference type="EMBL" id="MN270971">
    <property type="protein sequence ID" value="QIM07302.1"/>
    <property type="molecule type" value="Genomic_DNA"/>
</dbReference>
<dbReference type="EMBL" id="MN270974">
    <property type="protein sequence ID" value="QIM08003.1"/>
    <property type="molecule type" value="Genomic_DNA"/>
</dbReference>
<dbReference type="Proteomes" id="UP000503066">
    <property type="component" value="Genome"/>
</dbReference>
<dbReference type="EMBL" id="MN270970">
    <property type="protein sequence ID" value="QIM07067.1"/>
    <property type="molecule type" value="Genomic_DNA"/>
</dbReference>
<dbReference type="EMBL" id="MT932578">
    <property type="protein sequence ID" value="QPL11867.1"/>
    <property type="molecule type" value="Genomic_DNA"/>
</dbReference>
<evidence type="ECO:0000313" key="17">
    <source>
        <dbReference type="EMBL" id="QIM09170.1"/>
    </source>
</evidence>
<organismHost>
    <name type="scientific">Potamochoerus larvatus</name>
    <name type="common">Bushpig</name>
    <dbReference type="NCBI Taxonomy" id="273792"/>
</organismHost>
<dbReference type="EMBL" id="MN270975">
    <property type="protein sequence ID" value="QIM08238.1"/>
    <property type="molecule type" value="Genomic_DNA"/>
</dbReference>
<dbReference type="Proteomes" id="UP001160000">
    <property type="component" value="Segment"/>
</dbReference>
<dbReference type="Proteomes" id="UP000500898">
    <property type="component" value="Segment"/>
</dbReference>
<dbReference type="EMBL" id="MN270969">
    <property type="protein sequence ID" value="QIM06832.1"/>
    <property type="molecule type" value="Genomic_DNA"/>
</dbReference>
<evidence type="ECO:0000313" key="9">
    <source>
        <dbReference type="EMBL" id="QIM07302.1"/>
    </source>
</evidence>
<evidence type="ECO:0000313" key="4">
    <source>
        <dbReference type="EMBL" id="AKO62807.1"/>
    </source>
</evidence>
<dbReference type="EMBL" id="MN270980">
    <property type="protein sequence ID" value="QIM09403.1"/>
    <property type="molecule type" value="Genomic_DNA"/>
</dbReference>
<evidence type="ECO:0000313" key="20">
    <source>
        <dbReference type="EMBL" id="QPL12084.1"/>
    </source>
</evidence>
<accession>A0A0A1DYJ6</accession>
<dbReference type="EMBL" id="MN270978">
    <property type="protein sequence ID" value="QIM08937.1"/>
    <property type="molecule type" value="Genomic_DNA"/>
</dbReference>
<reference evidence="6" key="8">
    <citation type="submission" date="2020-09" db="EMBL/GenBank/DDBJ databases">
        <authorList>
            <person name="Daniel Perez-Nunez"/>
            <person name="Eva Castillo-Rosa"/>
            <person name="Gonzalo Vigara-Astillero and Yolanda Revilla"/>
        </authorList>
    </citation>
    <scope>NUCLEOTIDE SEQUENCE</scope>
    <source>
        <strain evidence="6">Arm/07/CBM/c4</strain>
    </source>
</reference>
<evidence type="ECO:0000313" key="14">
    <source>
        <dbReference type="EMBL" id="QIM08471.1"/>
    </source>
</evidence>
<dbReference type="EMBL" id="MN270976">
    <property type="protein sequence ID" value="QIM08471.1"/>
    <property type="molecule type" value="Genomic_DNA"/>
</dbReference>
<dbReference type="Proteomes" id="UP000241813">
    <property type="component" value="Segment"/>
</dbReference>
<dbReference type="Proteomes" id="UP000594644">
    <property type="component" value="Segment"/>
</dbReference>
<organismHost>
    <name type="scientific">Ornithodoros moubata</name>
    <name type="common">Soft tick</name>
    <name type="synonym">Argasid tick</name>
    <dbReference type="NCBI Taxonomy" id="6938"/>
</organismHost>
<dbReference type="EMBL" id="MN270973">
    <property type="protein sequence ID" value="QIM07770.1"/>
    <property type="molecule type" value="Genomic_DNA"/>
</dbReference>
<dbReference type="KEGG" id="vg:41901175"/>
<organismHost>
    <name type="scientific">Phacochoerus africanus</name>
    <name type="common">Warthog</name>
    <dbReference type="NCBI Taxonomy" id="41426"/>
</organismHost>
<gene>
    <name evidence="2" type="primary">E423R</name>
    <name evidence="5" type="ORF">AFSV47Ss_0190</name>
    <name evidence="6" type="ORF">ASFVARMWT4_00137</name>
</gene>
<dbReference type="Proteomes" id="UP000501487">
    <property type="component" value="Segment"/>
</dbReference>
<dbReference type="EMBL" id="LR881473">
    <property type="protein sequence ID" value="CAD5338265.1"/>
    <property type="molecule type" value="Genomic_DNA"/>
</dbReference>
<sequence length="423" mass="48088">MLWRNEITEFMDQLSKYSQEILKTFKQLRPSEYKQYNEFLTQVTPLLQKTSEKIPELVDHIFNYLDNVEKICELLVNASSIIISSKIREQVKHGMSFSYKADLDSLADILSQKQYVLMHLSKNIAAEYFNTCLNQGKSKLDLKAASVFYSSRPRTASSAELYRKMLYAYGSPQEINYYTEKARNKTLDVEESDSMAIIERTARHNLSLMHPLEAMGLTFGATNTDADPEDLKDKTVINLTLPQATESITYHLKSLMQLKKVSTASGLNTNILKAFDNIISTPVKKNKMASKLAPGMDVVFTSDNGKTFFTKNILSKNMLAGPKERVFAYNNLISNLNNSCFIQNHNDFLRQQDSWPFYDAHNFTNKFLMQPIFSGQTRPRLQGAMEAAHVETHLTAFLQSIQPSRPQDPSVLASPKLSALILN</sequence>
<dbReference type="RefSeq" id="YP_009702373.1">
    <property type="nucleotide sequence ID" value="NC_044941.1"/>
</dbReference>